<dbReference type="OrthoDB" id="9801844at2"/>
<evidence type="ECO:0000259" key="10">
    <source>
        <dbReference type="SMART" id="SM00841"/>
    </source>
</evidence>
<dbReference type="InterPro" id="IPR015365">
    <property type="entry name" value="Elong-fact-P_C"/>
</dbReference>
<evidence type="ECO:0000313" key="12">
    <source>
        <dbReference type="EMBL" id="GAJ46069.1"/>
    </source>
</evidence>
<dbReference type="SUPFAM" id="SSF50104">
    <property type="entry name" value="Translation proteins SH3-like domain"/>
    <property type="match status" value="1"/>
</dbReference>
<keyword evidence="6 7" id="KW-0648">Protein biosynthesis</keyword>
<dbReference type="InterPro" id="IPR001059">
    <property type="entry name" value="Transl_elong_P/YeiP_cen"/>
</dbReference>
<feature type="domain" description="Elongation factor P C-terminal" evidence="10">
    <location>
        <begin position="130"/>
        <end position="185"/>
    </location>
</feature>
<evidence type="ECO:0000256" key="2">
    <source>
        <dbReference type="ARBA" id="ARBA00004815"/>
    </source>
</evidence>
<proteinExistence type="inferred from homology"/>
<name>A0A023DY07_9PROT</name>
<dbReference type="SMART" id="SM00841">
    <property type="entry name" value="Elong-fact-P_C"/>
    <property type="match status" value="1"/>
</dbReference>
<dbReference type="Proteomes" id="UP000024842">
    <property type="component" value="Unassembled WGS sequence"/>
</dbReference>
<dbReference type="EMBL" id="BAUP01000059">
    <property type="protein sequence ID" value="GAJ46069.1"/>
    <property type="molecule type" value="Genomic_DNA"/>
</dbReference>
<sequence>MKIEANELRNGNIIVLQNKLWLVTRTQHTQPGKGGAYIQAEMKSLEEGNKRSERFRSNENVERAHLEEISMQFLYKERNAYVLSHQETYEQFSVTEKEFNANPAFLEDGMILNGVLYEGRVILVKFPSQVTLEVLECEPSLKGQTATSSYKPATLSNGLNTMVPQHIEKGMQIIVNTEDCSYVERAKR</sequence>
<gene>
    <name evidence="7" type="primary">efp</name>
    <name evidence="12" type="ORF">HE1_00390</name>
</gene>
<accession>A0A023DY07</accession>
<dbReference type="SUPFAM" id="SSF50249">
    <property type="entry name" value="Nucleic acid-binding proteins"/>
    <property type="match status" value="2"/>
</dbReference>
<dbReference type="PROSITE" id="PS01275">
    <property type="entry name" value="EFP"/>
    <property type="match status" value="1"/>
</dbReference>
<dbReference type="GO" id="GO:0043043">
    <property type="term" value="P:peptide biosynthetic process"/>
    <property type="evidence" value="ECO:0007669"/>
    <property type="project" value="InterPro"/>
</dbReference>
<evidence type="ECO:0000256" key="3">
    <source>
        <dbReference type="ARBA" id="ARBA00009479"/>
    </source>
</evidence>
<dbReference type="PANTHER" id="PTHR30053">
    <property type="entry name" value="ELONGATION FACTOR P"/>
    <property type="match status" value="1"/>
</dbReference>
<dbReference type="Pfam" id="PF08207">
    <property type="entry name" value="EFP_N"/>
    <property type="match status" value="1"/>
</dbReference>
<dbReference type="NCBIfam" id="NF001810">
    <property type="entry name" value="PRK00529.1"/>
    <property type="match status" value="1"/>
</dbReference>
<comment type="subcellular location">
    <subcellularLocation>
        <location evidence="1 7">Cytoplasm</location>
    </subcellularLocation>
</comment>
<evidence type="ECO:0000256" key="1">
    <source>
        <dbReference type="ARBA" id="ARBA00004496"/>
    </source>
</evidence>
<evidence type="ECO:0000256" key="4">
    <source>
        <dbReference type="ARBA" id="ARBA00022490"/>
    </source>
</evidence>
<dbReference type="InterPro" id="IPR011768">
    <property type="entry name" value="Transl_elongation_fac_P"/>
</dbReference>
<comment type="similarity">
    <text evidence="3 7 9">Belongs to the elongation factor P family.</text>
</comment>
<dbReference type="Pfam" id="PF01132">
    <property type="entry name" value="EFP"/>
    <property type="match status" value="1"/>
</dbReference>
<dbReference type="FunFam" id="2.30.30.30:FF:000003">
    <property type="entry name" value="Elongation factor P"/>
    <property type="match status" value="1"/>
</dbReference>
<feature type="domain" description="Translation elongation factor P/YeiP central" evidence="11">
    <location>
        <begin position="68"/>
        <end position="122"/>
    </location>
</feature>
<dbReference type="GO" id="GO:0005829">
    <property type="term" value="C:cytosol"/>
    <property type="evidence" value="ECO:0007669"/>
    <property type="project" value="UniProtKB-ARBA"/>
</dbReference>
<dbReference type="UniPathway" id="UPA00345"/>
<dbReference type="Pfam" id="PF09285">
    <property type="entry name" value="Elong-fact-P_C"/>
    <property type="match status" value="1"/>
</dbReference>
<keyword evidence="13" id="KW-1185">Reference proteome</keyword>
<dbReference type="PIRSF" id="PIRSF005901">
    <property type="entry name" value="EF-P"/>
    <property type="match status" value="1"/>
</dbReference>
<evidence type="ECO:0000259" key="11">
    <source>
        <dbReference type="SMART" id="SM01185"/>
    </source>
</evidence>
<dbReference type="NCBIfam" id="TIGR00038">
    <property type="entry name" value="efp"/>
    <property type="match status" value="1"/>
</dbReference>
<dbReference type="SMART" id="SM01185">
    <property type="entry name" value="EFP"/>
    <property type="match status" value="1"/>
</dbReference>
<dbReference type="CDD" id="cd05794">
    <property type="entry name" value="S1_EF-P_repeat_2"/>
    <property type="match status" value="1"/>
</dbReference>
<dbReference type="Gene3D" id="2.30.30.30">
    <property type="match status" value="1"/>
</dbReference>
<evidence type="ECO:0000256" key="9">
    <source>
        <dbReference type="RuleBase" id="RU004389"/>
    </source>
</evidence>
<comment type="caution">
    <text evidence="12">The sequence shown here is derived from an EMBL/GenBank/DDBJ whole genome shotgun (WGS) entry which is preliminary data.</text>
</comment>
<dbReference type="InterPro" id="IPR013185">
    <property type="entry name" value="Transl_elong_KOW-like"/>
</dbReference>
<dbReference type="RefSeq" id="WP_006290120.1">
    <property type="nucleotide sequence ID" value="NZ_BAUP01000059.1"/>
</dbReference>
<dbReference type="AlphaFoldDB" id="A0A023DY07"/>
<dbReference type="InterPro" id="IPR014722">
    <property type="entry name" value="Rib_uL2_dom2"/>
</dbReference>
<dbReference type="InterPro" id="IPR008991">
    <property type="entry name" value="Translation_prot_SH3-like_sf"/>
</dbReference>
<evidence type="ECO:0000256" key="8">
    <source>
        <dbReference type="NCBIfam" id="TIGR00038"/>
    </source>
</evidence>
<reference evidence="12 13" key="1">
    <citation type="journal article" date="2014" name="FEMS Microbiol. Lett.">
        <title>Draft genome sequences of three Holospora species (Holospora obtusa, Holospora undulata, and Holospora elegans), endonuclear symbiotic bacteria of the ciliate Paramecium caudatum.</title>
        <authorList>
            <person name="Dohra H."/>
            <person name="Tanaka K."/>
            <person name="Suzuki T."/>
            <person name="Fujishima M."/>
            <person name="Suzuki H."/>
        </authorList>
    </citation>
    <scope>NUCLEOTIDE SEQUENCE [LARGE SCALE GENOMIC DNA]</scope>
    <source>
        <strain evidence="12 13">E1</strain>
    </source>
</reference>
<dbReference type="InterPro" id="IPR020599">
    <property type="entry name" value="Transl_elong_fac_P/YeiP"/>
</dbReference>
<comment type="function">
    <text evidence="7">Involved in peptide bond synthesis. Stimulates efficient translation and peptide-bond synthesis on native or reconstituted 70S ribosomes in vitro. Probably functions indirectly by altering the affinity of the ribosome for aminoacyl-tRNA, thus increasing their reactivity as acceptors for peptidyl transferase.</text>
</comment>
<dbReference type="InterPro" id="IPR013852">
    <property type="entry name" value="Transl_elong_P/YeiP_CS"/>
</dbReference>
<dbReference type="Gene3D" id="2.40.50.140">
    <property type="entry name" value="Nucleic acid-binding proteins"/>
    <property type="match status" value="2"/>
</dbReference>
<evidence type="ECO:0000256" key="6">
    <source>
        <dbReference type="ARBA" id="ARBA00022917"/>
    </source>
</evidence>
<evidence type="ECO:0000256" key="7">
    <source>
        <dbReference type="HAMAP-Rule" id="MF_00141"/>
    </source>
</evidence>
<dbReference type="GO" id="GO:0003746">
    <property type="term" value="F:translation elongation factor activity"/>
    <property type="evidence" value="ECO:0007669"/>
    <property type="project" value="UniProtKB-UniRule"/>
</dbReference>
<protein>
    <recommendedName>
        <fullName evidence="7 8">Elongation factor P</fullName>
        <shortName evidence="7">EF-P</shortName>
    </recommendedName>
</protein>
<dbReference type="HAMAP" id="MF_00141">
    <property type="entry name" value="EF_P"/>
    <property type="match status" value="1"/>
</dbReference>
<keyword evidence="4 7" id="KW-0963">Cytoplasm</keyword>
<comment type="pathway">
    <text evidence="2 7">Protein biosynthesis; polypeptide chain elongation.</text>
</comment>
<keyword evidence="5 7" id="KW-0251">Elongation factor</keyword>
<dbReference type="FunFam" id="2.40.50.140:FF:000004">
    <property type="entry name" value="Elongation factor P"/>
    <property type="match status" value="1"/>
</dbReference>
<dbReference type="PANTHER" id="PTHR30053:SF14">
    <property type="entry name" value="TRANSLATION ELONGATION FACTOR KOW-LIKE DOMAIN-CONTAINING PROTEIN"/>
    <property type="match status" value="1"/>
</dbReference>
<organism evidence="12 13">
    <name type="scientific">Holospora elegans E1</name>
    <dbReference type="NCBI Taxonomy" id="1427503"/>
    <lineage>
        <taxon>Bacteria</taxon>
        <taxon>Pseudomonadati</taxon>
        <taxon>Pseudomonadota</taxon>
        <taxon>Alphaproteobacteria</taxon>
        <taxon>Holosporales</taxon>
        <taxon>Holosporaceae</taxon>
        <taxon>Holospora</taxon>
    </lineage>
</organism>
<evidence type="ECO:0000313" key="13">
    <source>
        <dbReference type="Proteomes" id="UP000024842"/>
    </source>
</evidence>
<dbReference type="STRING" id="1427503.HE1_00390"/>
<dbReference type="InterPro" id="IPR012340">
    <property type="entry name" value="NA-bd_OB-fold"/>
</dbReference>
<evidence type="ECO:0000256" key="5">
    <source>
        <dbReference type="ARBA" id="ARBA00022768"/>
    </source>
</evidence>